<feature type="transmembrane region" description="Helical" evidence="5">
    <location>
        <begin position="295"/>
        <end position="314"/>
    </location>
</feature>
<dbReference type="Pfam" id="PF24961">
    <property type="entry name" value="NfeD_membrane"/>
    <property type="match status" value="1"/>
</dbReference>
<dbReference type="Proteomes" id="UP001527181">
    <property type="component" value="Unassembled WGS sequence"/>
</dbReference>
<dbReference type="InterPro" id="IPR056738">
    <property type="entry name" value="NfeD1b_N"/>
</dbReference>
<keyword evidence="2 5" id="KW-0812">Transmembrane</keyword>
<evidence type="ECO:0000259" key="8">
    <source>
        <dbReference type="Pfam" id="PF25145"/>
    </source>
</evidence>
<dbReference type="InterPro" id="IPR056739">
    <property type="entry name" value="NfeD_membrane"/>
</dbReference>
<dbReference type="SUPFAM" id="SSF52096">
    <property type="entry name" value="ClpP/crotonase"/>
    <property type="match status" value="1"/>
</dbReference>
<name>A0ABT4GV01_PAEAL</name>
<accession>A0ABT4GV01</accession>
<feature type="domain" description="NfeD-like C-terminal" evidence="6">
    <location>
        <begin position="397"/>
        <end position="450"/>
    </location>
</feature>
<evidence type="ECO:0000313" key="10">
    <source>
        <dbReference type="Proteomes" id="UP001527181"/>
    </source>
</evidence>
<evidence type="ECO:0000256" key="5">
    <source>
        <dbReference type="SAM" id="Phobius"/>
    </source>
</evidence>
<dbReference type="InterPro" id="IPR002810">
    <property type="entry name" value="NfeD-like_C"/>
</dbReference>
<feature type="transmembrane region" description="Helical" evidence="5">
    <location>
        <begin position="268"/>
        <end position="289"/>
    </location>
</feature>
<feature type="domain" description="NfeD integral membrane" evidence="7">
    <location>
        <begin position="252"/>
        <end position="365"/>
    </location>
</feature>
<dbReference type="PANTHER" id="PTHR33507">
    <property type="entry name" value="INNER MEMBRANE PROTEIN YBBJ"/>
    <property type="match status" value="1"/>
</dbReference>
<gene>
    <name evidence="9" type="ORF">M5X12_06735</name>
</gene>
<sequence length="455" mass="48514">MRFLRERTFGLAILALVTIMLLFSSIPFVSAQAKADGRSVHNVVVLPLKGTVNPVMESFLYRALEEAEQLSPEAIIIEMDTPGGELESAGKISQRIITSPVRTIMFVEGNAASAGSYLALSANEIAMTPGSAIGSAALVDRAHNYVDDPKLVAMWVSKMKAVAQKNGRDPIIAQAMADLQGSYEIKELGRTVPSGEVLSLSSEDARKAGYTEYVASNTTDLLKQLKLDQANLVQIEPSISEQIAAFVVHPGIATLLLFLGIAGVAIELFVPGFGVPGILGIAGFGLYFFGHYIAGLAGVETIVLFIIGLILLALELFIPSFGILGILGSLSLITGVVLAANDTGHALLSLGIAFVAALVVVIIVVRIFKHRGIWNKFILRDSLSTDEGYVSNVNHTELIGKTGRALTTLRPSGTALIDDIKYDVVTDGAFVSRDEAIKVVQVEGVRIVVRSLNQD</sequence>
<protein>
    <submittedName>
        <fullName evidence="9">Nodulation protein NfeD</fullName>
    </submittedName>
</protein>
<keyword evidence="4 5" id="KW-0472">Membrane</keyword>
<dbReference type="RefSeq" id="WP_262867002.1">
    <property type="nucleotide sequence ID" value="NZ_JAKOBS010000042.1"/>
</dbReference>
<feature type="transmembrane region" description="Helical" evidence="5">
    <location>
        <begin position="346"/>
        <end position="368"/>
    </location>
</feature>
<dbReference type="GeneID" id="94492991"/>
<organism evidence="9 10">
    <name type="scientific">Paenibacillus alvei</name>
    <name type="common">Bacillus alvei</name>
    <dbReference type="NCBI Taxonomy" id="44250"/>
    <lineage>
        <taxon>Bacteria</taxon>
        <taxon>Bacillati</taxon>
        <taxon>Bacillota</taxon>
        <taxon>Bacilli</taxon>
        <taxon>Bacillales</taxon>
        <taxon>Paenibacillaceae</taxon>
        <taxon>Paenibacillus</taxon>
    </lineage>
</organism>
<evidence type="ECO:0000256" key="4">
    <source>
        <dbReference type="ARBA" id="ARBA00023136"/>
    </source>
</evidence>
<evidence type="ECO:0000256" key="3">
    <source>
        <dbReference type="ARBA" id="ARBA00022989"/>
    </source>
</evidence>
<dbReference type="EMBL" id="JAMDNP010000011">
    <property type="protein sequence ID" value="MCY9760272.1"/>
    <property type="molecule type" value="Genomic_DNA"/>
</dbReference>
<comment type="subcellular location">
    <subcellularLocation>
        <location evidence="1">Membrane</location>
        <topology evidence="1">Multi-pass membrane protein</topology>
    </subcellularLocation>
</comment>
<feature type="transmembrane region" description="Helical" evidence="5">
    <location>
        <begin position="243"/>
        <end position="261"/>
    </location>
</feature>
<dbReference type="CDD" id="cd07021">
    <property type="entry name" value="Clp_protease_NfeD_like"/>
    <property type="match status" value="1"/>
</dbReference>
<dbReference type="Pfam" id="PF01957">
    <property type="entry name" value="NfeD"/>
    <property type="match status" value="1"/>
</dbReference>
<evidence type="ECO:0000259" key="6">
    <source>
        <dbReference type="Pfam" id="PF01957"/>
    </source>
</evidence>
<dbReference type="Pfam" id="PF25145">
    <property type="entry name" value="NfeD1b_N"/>
    <property type="match status" value="1"/>
</dbReference>
<dbReference type="InterPro" id="IPR029045">
    <property type="entry name" value="ClpP/crotonase-like_dom_sf"/>
</dbReference>
<proteinExistence type="predicted"/>
<dbReference type="Gene3D" id="2.40.50.140">
    <property type="entry name" value="Nucleic acid-binding proteins"/>
    <property type="match status" value="1"/>
</dbReference>
<keyword evidence="10" id="KW-1185">Reference proteome</keyword>
<comment type="caution">
    <text evidence="9">The sequence shown here is derived from an EMBL/GenBank/DDBJ whole genome shotgun (WGS) entry which is preliminary data.</text>
</comment>
<evidence type="ECO:0000313" key="9">
    <source>
        <dbReference type="EMBL" id="MCY9760272.1"/>
    </source>
</evidence>
<keyword evidence="3 5" id="KW-1133">Transmembrane helix</keyword>
<reference evidence="9 10" key="1">
    <citation type="submission" date="2022-05" db="EMBL/GenBank/DDBJ databases">
        <title>Genome Sequencing of Bee-Associated Microbes.</title>
        <authorList>
            <person name="Dunlap C."/>
        </authorList>
    </citation>
    <scope>NUCLEOTIDE SEQUENCE [LARGE SCALE GENOMIC DNA]</scope>
    <source>
        <strain evidence="9 10">NRRL B-04010</strain>
    </source>
</reference>
<evidence type="ECO:0000256" key="2">
    <source>
        <dbReference type="ARBA" id="ARBA00022692"/>
    </source>
</evidence>
<dbReference type="Gene3D" id="3.90.226.10">
    <property type="entry name" value="2-enoyl-CoA Hydratase, Chain A, domain 1"/>
    <property type="match status" value="1"/>
</dbReference>
<evidence type="ECO:0000259" key="7">
    <source>
        <dbReference type="Pfam" id="PF24961"/>
    </source>
</evidence>
<dbReference type="InterPro" id="IPR052165">
    <property type="entry name" value="Membrane_assoc_protease"/>
</dbReference>
<evidence type="ECO:0000256" key="1">
    <source>
        <dbReference type="ARBA" id="ARBA00004141"/>
    </source>
</evidence>
<feature type="domain" description="NfeD1b N-terminal" evidence="8">
    <location>
        <begin position="43"/>
        <end position="234"/>
    </location>
</feature>
<dbReference type="InterPro" id="IPR012340">
    <property type="entry name" value="NA-bd_OB-fold"/>
</dbReference>
<feature type="transmembrane region" description="Helical" evidence="5">
    <location>
        <begin position="321"/>
        <end position="340"/>
    </location>
</feature>
<dbReference type="PANTHER" id="PTHR33507:SF3">
    <property type="entry name" value="INNER MEMBRANE PROTEIN YBBJ"/>
    <property type="match status" value="1"/>
</dbReference>